<dbReference type="OrthoDB" id="9792005at2"/>
<dbReference type="PIRSF" id="PIRSF001439">
    <property type="entry name" value="CryM"/>
    <property type="match status" value="1"/>
</dbReference>
<dbReference type="RefSeq" id="WP_088571007.1">
    <property type="nucleotide sequence ID" value="NZ_FYEK01000027.1"/>
</dbReference>
<dbReference type="Pfam" id="PF02423">
    <property type="entry name" value="OCD_Mu_crystall"/>
    <property type="match status" value="1"/>
</dbReference>
<dbReference type="GO" id="GO:0016491">
    <property type="term" value="F:oxidoreductase activity"/>
    <property type="evidence" value="ECO:0007669"/>
    <property type="project" value="UniProtKB-ARBA"/>
</dbReference>
<sequence>MTLPFFTAEDIRRALPMREAIEAMRAAFIAFSEGRAHIPQRLSISIPEQEGITLVMPGYVPPDALGLKVVSVFPRNPARGLPTLSALVVMLDPETGAPAALLDGAFLTAWRTGAASGLATDLLARPDAESLALIGAGAQARTQLLAVAAVRSLRRVRVYSRTPARAQALIEELRGQEGIPEDIAVAPTPEAAVAEADIVCTATNSSVPVFDGRALQPGTHINAIGSFTLEMRELDEETFRRAARVVVDSRAAALAEAGEVVWAIRQGILREADLVELGEIAAGRRPGRERPEEITLFKSVGLAVQDLVAAQRVWQRIRAQGG</sequence>
<dbReference type="SUPFAM" id="SSF51735">
    <property type="entry name" value="NAD(P)-binding Rossmann-fold domains"/>
    <property type="match status" value="1"/>
</dbReference>
<gene>
    <name evidence="2" type="ORF">SAMN02746019_00007560</name>
</gene>
<evidence type="ECO:0000313" key="2">
    <source>
        <dbReference type="EMBL" id="SNB63977.1"/>
    </source>
</evidence>
<dbReference type="InterPro" id="IPR003462">
    <property type="entry name" value="ODC_Mu_crystall"/>
</dbReference>
<dbReference type="InterPro" id="IPR023401">
    <property type="entry name" value="ODC_N"/>
</dbReference>
<dbReference type="Gene3D" id="3.30.1780.10">
    <property type="entry name" value="ornithine cyclodeaminase, domain 1"/>
    <property type="match status" value="1"/>
</dbReference>
<name>A0A212QW75_9CHLR</name>
<dbReference type="Gene3D" id="3.40.50.720">
    <property type="entry name" value="NAD(P)-binding Rossmann-like Domain"/>
    <property type="match status" value="1"/>
</dbReference>
<organism evidence="2 3">
    <name type="scientific">Thermoflexus hugenholtzii JAD2</name>
    <dbReference type="NCBI Taxonomy" id="877466"/>
    <lineage>
        <taxon>Bacteria</taxon>
        <taxon>Bacillati</taxon>
        <taxon>Chloroflexota</taxon>
        <taxon>Thermoflexia</taxon>
        <taxon>Thermoflexales</taxon>
        <taxon>Thermoflexaceae</taxon>
        <taxon>Thermoflexus</taxon>
    </lineage>
</organism>
<dbReference type="EMBL" id="FYEK01000027">
    <property type="protein sequence ID" value="SNB63977.1"/>
    <property type="molecule type" value="Genomic_DNA"/>
</dbReference>
<proteinExistence type="inferred from homology"/>
<dbReference type="GO" id="GO:0005737">
    <property type="term" value="C:cytoplasm"/>
    <property type="evidence" value="ECO:0007669"/>
    <property type="project" value="TreeGrafter"/>
</dbReference>
<dbReference type="GO" id="GO:0019752">
    <property type="term" value="P:carboxylic acid metabolic process"/>
    <property type="evidence" value="ECO:0007669"/>
    <property type="project" value="UniProtKB-ARBA"/>
</dbReference>
<dbReference type="Proteomes" id="UP000197025">
    <property type="component" value="Unassembled WGS sequence"/>
</dbReference>
<dbReference type="PANTHER" id="PTHR13812">
    <property type="entry name" value="KETIMINE REDUCTASE MU-CRYSTALLIN"/>
    <property type="match status" value="1"/>
</dbReference>
<dbReference type="InterPro" id="IPR036291">
    <property type="entry name" value="NAD(P)-bd_dom_sf"/>
</dbReference>
<dbReference type="InParanoid" id="A0A212QW75"/>
<comment type="similarity">
    <text evidence="1">Belongs to the ornithine cyclodeaminase/mu-crystallin family.</text>
</comment>
<protein>
    <submittedName>
        <fullName evidence="2">Ornithine cyclodeaminase</fullName>
    </submittedName>
</protein>
<keyword evidence="3" id="KW-1185">Reference proteome</keyword>
<dbReference type="PANTHER" id="PTHR13812:SF19">
    <property type="entry name" value="KETIMINE REDUCTASE MU-CRYSTALLIN"/>
    <property type="match status" value="1"/>
</dbReference>
<evidence type="ECO:0000313" key="3">
    <source>
        <dbReference type="Proteomes" id="UP000197025"/>
    </source>
</evidence>
<dbReference type="AlphaFoldDB" id="A0A212QW75"/>
<evidence type="ECO:0000256" key="1">
    <source>
        <dbReference type="ARBA" id="ARBA00008903"/>
    </source>
</evidence>
<accession>A0A212QW75</accession>
<reference evidence="3" key="1">
    <citation type="submission" date="2017-06" db="EMBL/GenBank/DDBJ databases">
        <authorList>
            <person name="Varghese N."/>
            <person name="Submissions S."/>
        </authorList>
    </citation>
    <scope>NUCLEOTIDE SEQUENCE [LARGE SCALE GENOMIC DNA]</scope>
    <source>
        <strain evidence="3">JAD2</strain>
    </source>
</reference>
<dbReference type="FunFam" id="3.40.50.720:FF:000311">
    <property type="entry name" value="Ornithine cyclodeaminase"/>
    <property type="match status" value="1"/>
</dbReference>